<evidence type="ECO:0000256" key="2">
    <source>
        <dbReference type="SAM" id="SignalP"/>
    </source>
</evidence>
<feature type="compositionally biased region" description="Basic and acidic residues" evidence="1">
    <location>
        <begin position="74"/>
        <end position="92"/>
    </location>
</feature>
<accession>A0A1E5L8S8</accession>
<organism evidence="3 4">
    <name type="scientific">Desulfuribacillus stibiiarsenatis</name>
    <dbReference type="NCBI Taxonomy" id="1390249"/>
    <lineage>
        <taxon>Bacteria</taxon>
        <taxon>Bacillati</taxon>
        <taxon>Bacillota</taxon>
        <taxon>Desulfuribacillia</taxon>
        <taxon>Desulfuribacillales</taxon>
        <taxon>Desulfuribacillaceae</taxon>
        <taxon>Desulfuribacillus</taxon>
    </lineage>
</organism>
<evidence type="ECO:0000313" key="4">
    <source>
        <dbReference type="Proteomes" id="UP000095255"/>
    </source>
</evidence>
<feature type="region of interest" description="Disordered" evidence="1">
    <location>
        <begin position="143"/>
        <end position="205"/>
    </location>
</feature>
<reference evidence="3 4" key="1">
    <citation type="submission" date="2016-09" db="EMBL/GenBank/DDBJ databases">
        <title>Desulfuribacillus arsenicus sp. nov., an obligately anaerobic, dissimilatory arsenic- and antimonate-reducing bacterium isolated from anoxic sediments.</title>
        <authorList>
            <person name="Abin C.A."/>
            <person name="Hollibaugh J.T."/>
        </authorList>
    </citation>
    <scope>NUCLEOTIDE SEQUENCE [LARGE SCALE GENOMIC DNA]</scope>
    <source>
        <strain evidence="3 4">MLFW-2</strain>
    </source>
</reference>
<dbReference type="EMBL" id="MJAT01000004">
    <property type="protein sequence ID" value="OEH86434.1"/>
    <property type="molecule type" value="Genomic_DNA"/>
</dbReference>
<dbReference type="STRING" id="1390249.BHU72_13530"/>
<feature type="compositionally biased region" description="Basic and acidic residues" evidence="1">
    <location>
        <begin position="143"/>
        <end position="155"/>
    </location>
</feature>
<protein>
    <submittedName>
        <fullName evidence="3">Uncharacterized protein</fullName>
    </submittedName>
</protein>
<gene>
    <name evidence="3" type="ORF">BHU72_13530</name>
</gene>
<comment type="caution">
    <text evidence="3">The sequence shown here is derived from an EMBL/GenBank/DDBJ whole genome shotgun (WGS) entry which is preliminary data.</text>
</comment>
<dbReference type="AlphaFoldDB" id="A0A1E5L8S8"/>
<feature type="chain" id="PRO_5009180818" evidence="2">
    <location>
        <begin position="24"/>
        <end position="205"/>
    </location>
</feature>
<evidence type="ECO:0000313" key="3">
    <source>
        <dbReference type="EMBL" id="OEH86434.1"/>
    </source>
</evidence>
<keyword evidence="4" id="KW-1185">Reference proteome</keyword>
<feature type="region of interest" description="Disordered" evidence="1">
    <location>
        <begin position="64"/>
        <end position="92"/>
    </location>
</feature>
<proteinExistence type="predicted"/>
<evidence type="ECO:0000256" key="1">
    <source>
        <dbReference type="SAM" id="MobiDB-lite"/>
    </source>
</evidence>
<dbReference type="RefSeq" id="WP_069701221.1">
    <property type="nucleotide sequence ID" value="NZ_MJAT01000004.1"/>
</dbReference>
<keyword evidence="2" id="KW-0732">Signal</keyword>
<feature type="compositionally biased region" description="Polar residues" evidence="1">
    <location>
        <begin position="190"/>
        <end position="205"/>
    </location>
</feature>
<feature type="signal peptide" evidence="2">
    <location>
        <begin position="1"/>
        <end position="23"/>
    </location>
</feature>
<name>A0A1E5L8S8_9FIRM</name>
<dbReference type="Proteomes" id="UP000095255">
    <property type="component" value="Unassembled WGS sequence"/>
</dbReference>
<sequence>MNKKKILTATLALSLALPVAAFAAEPASIHEKLKEFGKNRIGAVAKIASGEIVPGEMKGRGFGKVPFDASQLTEEQKAEMKAKMEERRADMEAKRAEIEAKIASGEIVPGEMKGRGFGKVPFDASQLTEEQKAEMKVKMEERRANMEAKRAEIEAKIASGELDPKDLPMGKGKGGKGPYRDQFAPKRNTTESSTEAVQTSVADTM</sequence>